<dbReference type="InterPro" id="IPR013106">
    <property type="entry name" value="Ig_V-set"/>
</dbReference>
<dbReference type="CDD" id="cd05716">
    <property type="entry name" value="IgV_pIgR_like"/>
    <property type="match status" value="1"/>
</dbReference>
<keyword evidence="14" id="KW-1185">Reference proteome</keyword>
<dbReference type="SUPFAM" id="SSF48726">
    <property type="entry name" value="Immunoglobulin"/>
    <property type="match status" value="1"/>
</dbReference>
<dbReference type="InterPro" id="IPR036179">
    <property type="entry name" value="Ig-like_dom_sf"/>
</dbReference>
<keyword evidence="8" id="KW-0472">Membrane</keyword>
<keyword evidence="6" id="KW-0732">Signal</keyword>
<evidence type="ECO:0000256" key="8">
    <source>
        <dbReference type="ARBA" id="ARBA00023136"/>
    </source>
</evidence>
<keyword evidence="11" id="KW-0393">Immunoglobulin domain</keyword>
<dbReference type="Pfam" id="PF07686">
    <property type="entry name" value="V-set"/>
    <property type="match status" value="1"/>
</dbReference>
<dbReference type="Gene3D" id="2.60.40.10">
    <property type="entry name" value="Immunoglobulins"/>
    <property type="match status" value="1"/>
</dbReference>
<dbReference type="InterPro" id="IPR050671">
    <property type="entry name" value="CD300_family_receptors"/>
</dbReference>
<evidence type="ECO:0000256" key="3">
    <source>
        <dbReference type="ARBA" id="ARBA00022475"/>
    </source>
</evidence>
<feature type="domain" description="Immunoglobulin V-set" evidence="12">
    <location>
        <begin position="41"/>
        <end position="110"/>
    </location>
</feature>
<dbReference type="AlphaFoldDB" id="A0A8C3C039"/>
<keyword evidence="10" id="KW-0325">Glycoprotein</keyword>
<evidence type="ECO:0000256" key="1">
    <source>
        <dbReference type="ARBA" id="ARBA00004251"/>
    </source>
</evidence>
<reference evidence="13" key="2">
    <citation type="submission" date="2025-08" db="UniProtKB">
        <authorList>
            <consortium name="Ensembl"/>
        </authorList>
    </citation>
    <scope>IDENTIFICATION</scope>
</reference>
<evidence type="ECO:0000313" key="13">
    <source>
        <dbReference type="Ensembl" id="ENSCMMP00000011920.1"/>
    </source>
</evidence>
<organism evidence="13 14">
    <name type="scientific">Cairina moschata</name>
    <name type="common">Muscovy duck</name>
    <dbReference type="NCBI Taxonomy" id="8855"/>
    <lineage>
        <taxon>Eukaryota</taxon>
        <taxon>Metazoa</taxon>
        <taxon>Chordata</taxon>
        <taxon>Craniata</taxon>
        <taxon>Vertebrata</taxon>
        <taxon>Euteleostomi</taxon>
        <taxon>Archelosauria</taxon>
        <taxon>Archosauria</taxon>
        <taxon>Dinosauria</taxon>
        <taxon>Saurischia</taxon>
        <taxon>Theropoda</taxon>
        <taxon>Coelurosauria</taxon>
        <taxon>Aves</taxon>
        <taxon>Neognathae</taxon>
        <taxon>Galloanserae</taxon>
        <taxon>Anseriformes</taxon>
        <taxon>Anatidae</taxon>
        <taxon>Anatinae</taxon>
        <taxon>Cairina</taxon>
    </lineage>
</organism>
<keyword evidence="7" id="KW-1133">Transmembrane helix</keyword>
<dbReference type="InterPro" id="IPR013783">
    <property type="entry name" value="Ig-like_fold"/>
</dbReference>
<evidence type="ECO:0000256" key="10">
    <source>
        <dbReference type="ARBA" id="ARBA00023180"/>
    </source>
</evidence>
<dbReference type="GO" id="GO:0004888">
    <property type="term" value="F:transmembrane signaling receptor activity"/>
    <property type="evidence" value="ECO:0007669"/>
    <property type="project" value="TreeGrafter"/>
</dbReference>
<keyword evidence="4" id="KW-0964">Secreted</keyword>
<dbReference type="GO" id="GO:0005576">
    <property type="term" value="C:extracellular region"/>
    <property type="evidence" value="ECO:0007669"/>
    <property type="project" value="UniProtKB-SubCell"/>
</dbReference>
<evidence type="ECO:0000256" key="4">
    <source>
        <dbReference type="ARBA" id="ARBA00022525"/>
    </source>
</evidence>
<keyword evidence="5" id="KW-0812">Transmembrane</keyword>
<dbReference type="GO" id="GO:0005886">
    <property type="term" value="C:plasma membrane"/>
    <property type="evidence" value="ECO:0007669"/>
    <property type="project" value="UniProtKB-SubCell"/>
</dbReference>
<sequence length="168" mass="17946">MQTPKVSAGCLLLAAAPDTSLRAGGSGLVGVLPYEELDTLNKHDRKYWCKKASNGVCYTIVSTTGYVSKGHVGRVSLKDFPQNGTFMVTMTELESSDTGTYRCGIGSTNTDLYVSLNLTVSEGMRPGEGDVHRGDGPPERGRRGVVLVWGQKRAHGAHVHCEAAHPEG</sequence>
<protein>
    <recommendedName>
        <fullName evidence="12">Immunoglobulin V-set domain-containing protein</fullName>
    </recommendedName>
</protein>
<dbReference type="PANTHER" id="PTHR11860">
    <property type="entry name" value="POLYMERIC-IMMUNOGLOBULIN RECEPTOR"/>
    <property type="match status" value="1"/>
</dbReference>
<evidence type="ECO:0000256" key="7">
    <source>
        <dbReference type="ARBA" id="ARBA00022989"/>
    </source>
</evidence>
<proteinExistence type="predicted"/>
<keyword evidence="9" id="KW-1015">Disulfide bond</keyword>
<evidence type="ECO:0000256" key="5">
    <source>
        <dbReference type="ARBA" id="ARBA00022692"/>
    </source>
</evidence>
<dbReference type="Proteomes" id="UP000694556">
    <property type="component" value="Chromosome 27"/>
</dbReference>
<evidence type="ECO:0000259" key="12">
    <source>
        <dbReference type="Pfam" id="PF07686"/>
    </source>
</evidence>
<keyword evidence="3" id="KW-1003">Cell membrane</keyword>
<dbReference type="PANTHER" id="PTHR11860:SF82">
    <property type="entry name" value="POLYMERIC IMMUNOGLOBULIN RECEPTOR"/>
    <property type="match status" value="1"/>
</dbReference>
<evidence type="ECO:0000256" key="9">
    <source>
        <dbReference type="ARBA" id="ARBA00023157"/>
    </source>
</evidence>
<accession>A0A8C3C039</accession>
<reference evidence="13" key="1">
    <citation type="submission" date="2018-09" db="EMBL/GenBank/DDBJ databases">
        <title>Common duck and Muscovy duck high density SNP chip.</title>
        <authorList>
            <person name="Vignal A."/>
            <person name="Thebault N."/>
            <person name="Warren W.C."/>
        </authorList>
    </citation>
    <scope>NUCLEOTIDE SEQUENCE [LARGE SCALE GENOMIC DNA]</scope>
</reference>
<evidence type="ECO:0000256" key="2">
    <source>
        <dbReference type="ARBA" id="ARBA00004613"/>
    </source>
</evidence>
<evidence type="ECO:0000313" key="14">
    <source>
        <dbReference type="Proteomes" id="UP000694556"/>
    </source>
</evidence>
<reference evidence="13" key="3">
    <citation type="submission" date="2025-09" db="UniProtKB">
        <authorList>
            <consortium name="Ensembl"/>
        </authorList>
    </citation>
    <scope>IDENTIFICATION</scope>
</reference>
<dbReference type="Ensembl" id="ENSCMMT00000013111.1">
    <property type="protein sequence ID" value="ENSCMMP00000011920.1"/>
    <property type="gene ID" value="ENSCMMG00000007551.1"/>
</dbReference>
<name>A0A8C3C039_CAIMO</name>
<evidence type="ECO:0000256" key="11">
    <source>
        <dbReference type="ARBA" id="ARBA00023319"/>
    </source>
</evidence>
<evidence type="ECO:0000256" key="6">
    <source>
        <dbReference type="ARBA" id="ARBA00022729"/>
    </source>
</evidence>
<comment type="subcellular location">
    <subcellularLocation>
        <location evidence="1">Cell membrane</location>
        <topology evidence="1">Single-pass type I membrane protein</topology>
    </subcellularLocation>
    <subcellularLocation>
        <location evidence="2">Secreted</location>
    </subcellularLocation>
</comment>